<reference evidence="10" key="1">
    <citation type="submission" date="2021-02" db="EMBL/GenBank/DDBJ databases">
        <authorList>
            <person name="Nowell W R."/>
        </authorList>
    </citation>
    <scope>NUCLEOTIDE SEQUENCE</scope>
</reference>
<keyword evidence="2" id="KW-0479">Metal-binding</keyword>
<evidence type="ECO:0000256" key="2">
    <source>
        <dbReference type="ARBA" id="ARBA00022723"/>
    </source>
</evidence>
<proteinExistence type="inferred from homology"/>
<dbReference type="AlphaFoldDB" id="A0A815H5I9"/>
<dbReference type="EMBL" id="CAJNOW010002269">
    <property type="protein sequence ID" value="CAF1347059.1"/>
    <property type="molecule type" value="Genomic_DNA"/>
</dbReference>
<comment type="caution">
    <text evidence="10">The sequence shown here is derived from an EMBL/GenBank/DDBJ whole genome shotgun (WGS) entry which is preliminary data.</text>
</comment>
<dbReference type="GO" id="GO:0005737">
    <property type="term" value="C:cytoplasm"/>
    <property type="evidence" value="ECO:0007669"/>
    <property type="project" value="TreeGrafter"/>
</dbReference>
<dbReference type="SUPFAM" id="SSF56300">
    <property type="entry name" value="Metallo-dependent phosphatases"/>
    <property type="match status" value="1"/>
</dbReference>
<dbReference type="SMART" id="SM00156">
    <property type="entry name" value="PP2Ac"/>
    <property type="match status" value="1"/>
</dbReference>
<dbReference type="InterPro" id="IPR006186">
    <property type="entry name" value="Ser/Thr-sp_prot-phosphatase"/>
</dbReference>
<dbReference type="PRINTS" id="PR00114">
    <property type="entry name" value="STPHPHTASE"/>
</dbReference>
<dbReference type="Proteomes" id="UP000663834">
    <property type="component" value="Unassembled WGS sequence"/>
</dbReference>
<dbReference type="InterPro" id="IPR004843">
    <property type="entry name" value="Calcineurin-like_PHP"/>
</dbReference>
<comment type="catalytic activity">
    <reaction evidence="7 8">
        <text>O-phospho-L-threonyl-[protein] + H2O = L-threonyl-[protein] + phosphate</text>
        <dbReference type="Rhea" id="RHEA:47004"/>
        <dbReference type="Rhea" id="RHEA-COMP:11060"/>
        <dbReference type="Rhea" id="RHEA-COMP:11605"/>
        <dbReference type="ChEBI" id="CHEBI:15377"/>
        <dbReference type="ChEBI" id="CHEBI:30013"/>
        <dbReference type="ChEBI" id="CHEBI:43474"/>
        <dbReference type="ChEBI" id="CHEBI:61977"/>
        <dbReference type="EC" id="3.1.3.16"/>
    </reaction>
</comment>
<dbReference type="PANTHER" id="PTHR11668">
    <property type="entry name" value="SERINE/THREONINE PROTEIN PHOSPHATASE"/>
    <property type="match status" value="1"/>
</dbReference>
<accession>A0A815H5I9</accession>
<dbReference type="Pfam" id="PF00149">
    <property type="entry name" value="Metallophos"/>
    <property type="match status" value="1"/>
</dbReference>
<evidence type="ECO:0000313" key="10">
    <source>
        <dbReference type="EMBL" id="CAF1347059.1"/>
    </source>
</evidence>
<dbReference type="PANTHER" id="PTHR11668:SF300">
    <property type="entry name" value="SERINE_THREONINE-PROTEIN PHOSPHATASE"/>
    <property type="match status" value="1"/>
</dbReference>
<dbReference type="GO" id="GO:0005634">
    <property type="term" value="C:nucleus"/>
    <property type="evidence" value="ECO:0007669"/>
    <property type="project" value="TreeGrafter"/>
</dbReference>
<comment type="catalytic activity">
    <reaction evidence="6">
        <text>O-phospho-L-seryl-[protein] + H2O = L-seryl-[protein] + phosphate</text>
        <dbReference type="Rhea" id="RHEA:20629"/>
        <dbReference type="Rhea" id="RHEA-COMP:9863"/>
        <dbReference type="Rhea" id="RHEA-COMP:11604"/>
        <dbReference type="ChEBI" id="CHEBI:15377"/>
        <dbReference type="ChEBI" id="CHEBI:29999"/>
        <dbReference type="ChEBI" id="CHEBI:43474"/>
        <dbReference type="ChEBI" id="CHEBI:83421"/>
        <dbReference type="EC" id="3.1.3.16"/>
    </reaction>
</comment>
<evidence type="ECO:0000256" key="5">
    <source>
        <dbReference type="ARBA" id="ARBA00023211"/>
    </source>
</evidence>
<dbReference type="Gene3D" id="3.60.21.10">
    <property type="match status" value="1"/>
</dbReference>
<dbReference type="GO" id="GO:0046872">
    <property type="term" value="F:metal ion binding"/>
    <property type="evidence" value="ECO:0007669"/>
    <property type="project" value="UniProtKB-KW"/>
</dbReference>
<evidence type="ECO:0000256" key="6">
    <source>
        <dbReference type="ARBA" id="ARBA00047761"/>
    </source>
</evidence>
<evidence type="ECO:0000256" key="4">
    <source>
        <dbReference type="ARBA" id="ARBA00022912"/>
    </source>
</evidence>
<comment type="cofactor">
    <cofactor evidence="1">
        <name>Mn(2+)</name>
        <dbReference type="ChEBI" id="CHEBI:29035"/>
    </cofactor>
</comment>
<evidence type="ECO:0000259" key="9">
    <source>
        <dbReference type="PROSITE" id="PS00125"/>
    </source>
</evidence>
<dbReference type="OrthoDB" id="1930084at2759"/>
<keyword evidence="4" id="KW-0904">Protein phosphatase</keyword>
<sequence length="417" mass="47436">MSHPPSISNGFRKFQTQLTVDLYLIVDVRECHLPDKFVQIFEQEINLLCEKSKEVFLSQPMLLELEAPIKICGNIYGQYTDLLRHFESGGFPPKSNYLFLGNYIDRGRQSLETICLLLAYKPKYPDNIFLLRGNHECASINRIYGFYDECKRRYNIKLWKSFNNCFNCLPVAAIVAGKIFCCQGGLSPDLHSLEQIQQIQRPIDVPDTGEEYLQFFLLYFAPQELAVIALMLLDGIRLNNKADKQSENRISRSLSSLFDLRRLGLLCGLLWSDPDNDLKGWSENDAGISLRFGVDIVNEFLNQHKMDLICRAHKVVKEGYAFFADRRLVTVFSAPNYLGSFGNAGALMSVDKNLICSFMILHSSSEQANKSDDKNLEADCLAQSVSENMINPPVTKVDSCQKCVSWTDTNESESHQE</sequence>
<dbReference type="InterPro" id="IPR050341">
    <property type="entry name" value="PP1_catalytic_subunit"/>
</dbReference>
<evidence type="ECO:0000256" key="8">
    <source>
        <dbReference type="RuleBase" id="RU004273"/>
    </source>
</evidence>
<protein>
    <recommendedName>
        <fullName evidence="8">Serine/threonine-protein phosphatase</fullName>
        <ecNumber evidence="8">3.1.3.16</ecNumber>
    </recommendedName>
</protein>
<evidence type="ECO:0000256" key="7">
    <source>
        <dbReference type="ARBA" id="ARBA00048336"/>
    </source>
</evidence>
<evidence type="ECO:0000256" key="1">
    <source>
        <dbReference type="ARBA" id="ARBA00001936"/>
    </source>
</evidence>
<dbReference type="Pfam" id="PF16891">
    <property type="entry name" value="STPPase_N"/>
    <property type="match status" value="1"/>
</dbReference>
<keyword evidence="3 8" id="KW-0378">Hydrolase</keyword>
<dbReference type="EC" id="3.1.3.16" evidence="8"/>
<organism evidence="10 11">
    <name type="scientific">Rotaria magnacalcarata</name>
    <dbReference type="NCBI Taxonomy" id="392030"/>
    <lineage>
        <taxon>Eukaryota</taxon>
        <taxon>Metazoa</taxon>
        <taxon>Spiralia</taxon>
        <taxon>Gnathifera</taxon>
        <taxon>Rotifera</taxon>
        <taxon>Eurotatoria</taxon>
        <taxon>Bdelloidea</taxon>
        <taxon>Philodinida</taxon>
        <taxon>Philodinidae</taxon>
        <taxon>Rotaria</taxon>
    </lineage>
</organism>
<evidence type="ECO:0000256" key="3">
    <source>
        <dbReference type="ARBA" id="ARBA00022801"/>
    </source>
</evidence>
<gene>
    <name evidence="10" type="ORF">KQP761_LOCUS7039</name>
</gene>
<dbReference type="InterPro" id="IPR029052">
    <property type="entry name" value="Metallo-depent_PP-like"/>
</dbReference>
<dbReference type="GO" id="GO:0004722">
    <property type="term" value="F:protein serine/threonine phosphatase activity"/>
    <property type="evidence" value="ECO:0007669"/>
    <property type="project" value="UniProtKB-EC"/>
</dbReference>
<name>A0A815H5I9_9BILA</name>
<feature type="domain" description="Serine/threonine specific protein phosphatases" evidence="9">
    <location>
        <begin position="131"/>
        <end position="136"/>
    </location>
</feature>
<dbReference type="PROSITE" id="PS00125">
    <property type="entry name" value="SER_THR_PHOSPHATASE"/>
    <property type="match status" value="1"/>
</dbReference>
<evidence type="ECO:0000313" key="11">
    <source>
        <dbReference type="Proteomes" id="UP000663834"/>
    </source>
</evidence>
<comment type="similarity">
    <text evidence="8">Belongs to the PPP phosphatase family.</text>
</comment>
<keyword evidence="5" id="KW-0464">Manganese</keyword>
<dbReference type="InterPro" id="IPR031675">
    <property type="entry name" value="STPPase_N"/>
</dbReference>